<evidence type="ECO:0000313" key="3">
    <source>
        <dbReference type="Proteomes" id="UP000637423"/>
    </source>
</evidence>
<comment type="caution">
    <text evidence="2">The sequence shown here is derived from an EMBL/GenBank/DDBJ whole genome shotgun (WGS) entry which is preliminary data.</text>
</comment>
<dbReference type="EMBL" id="BMED01000003">
    <property type="protein sequence ID" value="GGC82883.1"/>
    <property type="molecule type" value="Genomic_DNA"/>
</dbReference>
<evidence type="ECO:0000259" key="1">
    <source>
        <dbReference type="Pfam" id="PF16289"/>
    </source>
</evidence>
<dbReference type="Pfam" id="PF16289">
    <property type="entry name" value="PIN_12"/>
    <property type="match status" value="1"/>
</dbReference>
<dbReference type="AlphaFoldDB" id="A0A916UQ88"/>
<reference evidence="2" key="2">
    <citation type="submission" date="2020-09" db="EMBL/GenBank/DDBJ databases">
        <authorList>
            <person name="Sun Q."/>
            <person name="Zhou Y."/>
        </authorList>
    </citation>
    <scope>NUCLEOTIDE SEQUENCE</scope>
    <source>
        <strain evidence="2">CGMCC 1.10998</strain>
    </source>
</reference>
<accession>A0A916UQ88</accession>
<protein>
    <recommendedName>
        <fullName evidence="1">DUF4935 domain-containing protein</fullName>
    </recommendedName>
</protein>
<dbReference type="RefSeq" id="WP_188567163.1">
    <property type="nucleotide sequence ID" value="NZ_BMED01000003.1"/>
</dbReference>
<reference evidence="2" key="1">
    <citation type="journal article" date="2014" name="Int. J. Syst. Evol. Microbiol.">
        <title>Complete genome sequence of Corynebacterium casei LMG S-19264T (=DSM 44701T), isolated from a smear-ripened cheese.</title>
        <authorList>
            <consortium name="US DOE Joint Genome Institute (JGI-PGF)"/>
            <person name="Walter F."/>
            <person name="Albersmeier A."/>
            <person name="Kalinowski J."/>
            <person name="Ruckert C."/>
        </authorList>
    </citation>
    <scope>NUCLEOTIDE SEQUENCE</scope>
    <source>
        <strain evidence="2">CGMCC 1.10998</strain>
    </source>
</reference>
<gene>
    <name evidence="2" type="ORF">GCM10011396_32780</name>
</gene>
<sequence length="375" mass="42110">MPRIHLFIDTNVLLNFYHFADDSLEQLEQLADMISETGICLHLPQQVINELARNREAKLKAANDQFIKESLPSAVPRHMQQYAQCSEYVAAIEQAKKLRSQLVSLALADASNETLASDGLIRAVFDRATKYPEDENVFSTALQRMQKGNPPGKNGSIGDQYNWETLLKEVPEGDLHIVSKDGDYASLLNKSRPHPSLESEWGHKKAGHLHIYSEVRTFLKKYNEMLAQVPPAPNVLQQPIEVAAAPPAAQQQAQVEPPAVEVQHQPLNQEEAVEEVDPEKEEAMQMLVESESFATTHAAISRLGYFRMNLRRSDAERLIRAAVDNAQIRWIATDSDVYAFFVSLLTEHSDIDADLFEEAVDVFGLRPEPGDPFDD</sequence>
<dbReference type="InterPro" id="IPR032557">
    <property type="entry name" value="DUF4935"/>
</dbReference>
<name>A0A916UQ88_9BURK</name>
<feature type="domain" description="DUF4935" evidence="1">
    <location>
        <begin position="6"/>
        <end position="184"/>
    </location>
</feature>
<keyword evidence="3" id="KW-1185">Reference proteome</keyword>
<evidence type="ECO:0000313" key="2">
    <source>
        <dbReference type="EMBL" id="GGC82883.1"/>
    </source>
</evidence>
<organism evidence="2 3">
    <name type="scientific">Undibacterium terreum</name>
    <dbReference type="NCBI Taxonomy" id="1224302"/>
    <lineage>
        <taxon>Bacteria</taxon>
        <taxon>Pseudomonadati</taxon>
        <taxon>Pseudomonadota</taxon>
        <taxon>Betaproteobacteria</taxon>
        <taxon>Burkholderiales</taxon>
        <taxon>Oxalobacteraceae</taxon>
        <taxon>Undibacterium</taxon>
    </lineage>
</organism>
<dbReference type="CDD" id="cd09854">
    <property type="entry name" value="PIN_VapC-like"/>
    <property type="match status" value="1"/>
</dbReference>
<proteinExistence type="predicted"/>
<dbReference type="Proteomes" id="UP000637423">
    <property type="component" value="Unassembled WGS sequence"/>
</dbReference>